<dbReference type="Proteomes" id="UP000324222">
    <property type="component" value="Unassembled WGS sequence"/>
</dbReference>
<protein>
    <submittedName>
        <fullName evidence="1">Uncharacterized protein</fullName>
    </submittedName>
</protein>
<dbReference type="EMBL" id="VSRR010073805">
    <property type="protein sequence ID" value="MPC87205.1"/>
    <property type="molecule type" value="Genomic_DNA"/>
</dbReference>
<sequence length="110" mass="12034">MSVSLFLLGRDMPCAAPSTTPSRSTVCIETATQSMKALECHSLVFVCLGSLAIASGRWNRRRRSGLPIEEQLWVCGAVQTERLVVEFKKHVGIKIVKTLASNLLTSIDLC</sequence>
<dbReference type="AlphaFoldDB" id="A0A5B7IXF6"/>
<organism evidence="1 2">
    <name type="scientific">Portunus trituberculatus</name>
    <name type="common">Swimming crab</name>
    <name type="synonym">Neptunus trituberculatus</name>
    <dbReference type="NCBI Taxonomy" id="210409"/>
    <lineage>
        <taxon>Eukaryota</taxon>
        <taxon>Metazoa</taxon>
        <taxon>Ecdysozoa</taxon>
        <taxon>Arthropoda</taxon>
        <taxon>Crustacea</taxon>
        <taxon>Multicrustacea</taxon>
        <taxon>Malacostraca</taxon>
        <taxon>Eumalacostraca</taxon>
        <taxon>Eucarida</taxon>
        <taxon>Decapoda</taxon>
        <taxon>Pleocyemata</taxon>
        <taxon>Brachyura</taxon>
        <taxon>Eubrachyura</taxon>
        <taxon>Portunoidea</taxon>
        <taxon>Portunidae</taxon>
        <taxon>Portuninae</taxon>
        <taxon>Portunus</taxon>
    </lineage>
</organism>
<name>A0A5B7IXF6_PORTR</name>
<reference evidence="1 2" key="1">
    <citation type="submission" date="2019-05" db="EMBL/GenBank/DDBJ databases">
        <title>Another draft genome of Portunus trituberculatus and its Hox gene families provides insights of decapod evolution.</title>
        <authorList>
            <person name="Jeong J.-H."/>
            <person name="Song I."/>
            <person name="Kim S."/>
            <person name="Choi T."/>
            <person name="Kim D."/>
            <person name="Ryu S."/>
            <person name="Kim W."/>
        </authorList>
    </citation>
    <scope>NUCLEOTIDE SEQUENCE [LARGE SCALE GENOMIC DNA]</scope>
    <source>
        <tissue evidence="1">Muscle</tissue>
    </source>
</reference>
<proteinExistence type="predicted"/>
<comment type="caution">
    <text evidence="1">The sequence shown here is derived from an EMBL/GenBank/DDBJ whole genome shotgun (WGS) entry which is preliminary data.</text>
</comment>
<evidence type="ECO:0000313" key="2">
    <source>
        <dbReference type="Proteomes" id="UP000324222"/>
    </source>
</evidence>
<accession>A0A5B7IXF6</accession>
<keyword evidence="2" id="KW-1185">Reference proteome</keyword>
<evidence type="ECO:0000313" key="1">
    <source>
        <dbReference type="EMBL" id="MPC87205.1"/>
    </source>
</evidence>
<gene>
    <name evidence="1" type="ORF">E2C01_082061</name>
</gene>